<keyword evidence="2" id="KW-0446">Lipid-binding</keyword>
<feature type="signal peptide" evidence="2">
    <location>
        <begin position="1"/>
        <end position="24"/>
    </location>
</feature>
<dbReference type="CDD" id="cd19438">
    <property type="entry name" value="lipocalin_Blc-like"/>
    <property type="match status" value="1"/>
</dbReference>
<dbReference type="GO" id="GO:0009279">
    <property type="term" value="C:cell outer membrane"/>
    <property type="evidence" value="ECO:0007669"/>
    <property type="project" value="UniProtKB-SubCell"/>
</dbReference>
<dbReference type="PANTHER" id="PTHR10612:SF34">
    <property type="entry name" value="APOLIPOPROTEIN D"/>
    <property type="match status" value="1"/>
</dbReference>
<dbReference type="SUPFAM" id="SSF50814">
    <property type="entry name" value="Lipocalins"/>
    <property type="match status" value="1"/>
</dbReference>
<dbReference type="RefSeq" id="WP_092703973.1">
    <property type="nucleotide sequence ID" value="NZ_FOSR01000009.1"/>
</dbReference>
<accession>A0A1I4DIJ2</accession>
<dbReference type="InterPro" id="IPR000566">
    <property type="entry name" value="Lipocln_cytosolic_FA-bd_dom"/>
</dbReference>
<keyword evidence="2" id="KW-0472">Membrane</keyword>
<feature type="lipid moiety-binding region" description="S-diacylglycerol cysteine" evidence="3">
    <location>
        <position position="23"/>
    </location>
</feature>
<keyword evidence="6" id="KW-1185">Reference proteome</keyword>
<comment type="similarity">
    <text evidence="1 2">Belongs to the calycin superfamily. Lipocalin family.</text>
</comment>
<protein>
    <recommendedName>
        <fullName evidence="2">Outer membrane lipoprotein Blc</fullName>
    </recommendedName>
</protein>
<dbReference type="InterPro" id="IPR047202">
    <property type="entry name" value="Lipocalin_Blc-like_dom"/>
</dbReference>
<dbReference type="InterPro" id="IPR002446">
    <property type="entry name" value="Lipocalin_bac"/>
</dbReference>
<dbReference type="Gene3D" id="2.40.128.20">
    <property type="match status" value="1"/>
</dbReference>
<comment type="subcellular location">
    <subcellularLocation>
        <location evidence="2">Cell outer membrane</location>
    </subcellularLocation>
</comment>
<feature type="chain" id="PRO_5013433413" description="Outer membrane lipoprotein Blc" evidence="2">
    <location>
        <begin position="25"/>
        <end position="186"/>
    </location>
</feature>
<keyword evidence="2" id="KW-0998">Cell outer membrane</keyword>
<evidence type="ECO:0000313" key="5">
    <source>
        <dbReference type="EMBL" id="SFK93468.1"/>
    </source>
</evidence>
<dbReference type="PROSITE" id="PS51257">
    <property type="entry name" value="PROKAR_LIPOPROTEIN"/>
    <property type="match status" value="1"/>
</dbReference>
<gene>
    <name evidence="5" type="ORF">SAMN05192579_10987</name>
</gene>
<dbReference type="EMBL" id="FOSR01000009">
    <property type="protein sequence ID" value="SFK93468.1"/>
    <property type="molecule type" value="Genomic_DNA"/>
</dbReference>
<dbReference type="GO" id="GO:0006950">
    <property type="term" value="P:response to stress"/>
    <property type="evidence" value="ECO:0007669"/>
    <property type="project" value="UniProtKB-ARBA"/>
</dbReference>
<evidence type="ECO:0000256" key="2">
    <source>
        <dbReference type="PIRNR" id="PIRNR036893"/>
    </source>
</evidence>
<keyword evidence="2 3" id="KW-0449">Lipoprotein</keyword>
<dbReference type="PRINTS" id="PR01171">
    <property type="entry name" value="BCTLIPOCALIN"/>
</dbReference>
<dbReference type="Proteomes" id="UP000198725">
    <property type="component" value="Unassembled WGS sequence"/>
</dbReference>
<organism evidence="5 6">
    <name type="scientific">Rhodanobacter glycinis</name>
    <dbReference type="NCBI Taxonomy" id="582702"/>
    <lineage>
        <taxon>Bacteria</taxon>
        <taxon>Pseudomonadati</taxon>
        <taxon>Pseudomonadota</taxon>
        <taxon>Gammaproteobacteria</taxon>
        <taxon>Lysobacterales</taxon>
        <taxon>Rhodanobacteraceae</taxon>
        <taxon>Rhodanobacter</taxon>
    </lineage>
</organism>
<reference evidence="6" key="1">
    <citation type="submission" date="2016-10" db="EMBL/GenBank/DDBJ databases">
        <authorList>
            <person name="Varghese N."/>
            <person name="Submissions S."/>
        </authorList>
    </citation>
    <scope>NUCLEOTIDE SEQUENCE [LARGE SCALE GENOMIC DNA]</scope>
    <source>
        <strain evidence="6">MO64</strain>
    </source>
</reference>
<name>A0A1I4DIJ2_9GAMM</name>
<feature type="lipid moiety-binding region" description="N-palmitoyl cysteine" evidence="3">
    <location>
        <position position="23"/>
    </location>
</feature>
<evidence type="ECO:0000256" key="1">
    <source>
        <dbReference type="ARBA" id="ARBA00006889"/>
    </source>
</evidence>
<keyword evidence="3" id="KW-0564">Palmitate</keyword>
<dbReference type="PANTHER" id="PTHR10612">
    <property type="entry name" value="APOLIPOPROTEIN D"/>
    <property type="match status" value="1"/>
</dbReference>
<evidence type="ECO:0000259" key="4">
    <source>
        <dbReference type="Pfam" id="PF08212"/>
    </source>
</evidence>
<evidence type="ECO:0000313" key="6">
    <source>
        <dbReference type="Proteomes" id="UP000198725"/>
    </source>
</evidence>
<dbReference type="PIRSF" id="PIRSF036893">
    <property type="entry name" value="Lipocalin_ApoD"/>
    <property type="match status" value="1"/>
</dbReference>
<dbReference type="GO" id="GO:0008289">
    <property type="term" value="F:lipid binding"/>
    <property type="evidence" value="ECO:0007669"/>
    <property type="project" value="UniProtKB-UniRule"/>
</dbReference>
<proteinExistence type="inferred from homology"/>
<comment type="subunit">
    <text evidence="2">Homodimer.</text>
</comment>
<feature type="domain" description="Lipocalin/cytosolic fatty-acid binding" evidence="4">
    <location>
        <begin position="36"/>
        <end position="177"/>
    </location>
</feature>
<dbReference type="InterPro" id="IPR022271">
    <property type="entry name" value="Lipocalin_ApoD"/>
</dbReference>
<dbReference type="InterPro" id="IPR012674">
    <property type="entry name" value="Calycin"/>
</dbReference>
<dbReference type="Pfam" id="PF08212">
    <property type="entry name" value="Lipocalin_2"/>
    <property type="match status" value="1"/>
</dbReference>
<dbReference type="AlphaFoldDB" id="A0A1I4DIJ2"/>
<evidence type="ECO:0000256" key="3">
    <source>
        <dbReference type="PIRSR" id="PIRSR036893-52"/>
    </source>
</evidence>
<comment type="function">
    <text evidence="2">Involved in the storage or transport of lipids necessary for membrane maintenance under stressful conditions. Displays a binding preference for lysophospholipids.</text>
</comment>
<keyword evidence="2" id="KW-0732">Signal</keyword>
<sequence>MRPSRKFALIGTVLLGSATVAACASDLPPITPVAHVDLPRFMGKWYVIATIPTIFEKHAFNAVETYTLQPDGNIHTTFRFNNGGFDGPVKHIQSTGYVHAGSGNAVWGVKLFWGFKAQYIVAWLKPDYSEMIVARDKRDYTWVFARTPNVSPADYAALVARVKTLGYDVSKLRKVPQQWPMAKQQP</sequence>